<dbReference type="InterPro" id="IPR036968">
    <property type="entry name" value="Enolpyruvate_Tfrase_sf"/>
</dbReference>
<comment type="catalytic activity">
    <reaction evidence="6">
        <text>3-phosphoshikimate + phosphoenolpyruvate = 5-O-(1-carboxyvinyl)-3-phosphoshikimate + phosphate</text>
        <dbReference type="Rhea" id="RHEA:21256"/>
        <dbReference type="ChEBI" id="CHEBI:43474"/>
        <dbReference type="ChEBI" id="CHEBI:57701"/>
        <dbReference type="ChEBI" id="CHEBI:58702"/>
        <dbReference type="ChEBI" id="CHEBI:145989"/>
        <dbReference type="EC" id="2.5.1.19"/>
    </reaction>
    <physiologicalReaction direction="left-to-right" evidence="6">
        <dbReference type="Rhea" id="RHEA:21257"/>
    </physiologicalReaction>
</comment>
<dbReference type="EMBL" id="AP027732">
    <property type="protein sequence ID" value="BDZ51188.1"/>
    <property type="molecule type" value="Genomic_DNA"/>
</dbReference>
<name>A0ABM8GRT9_9MICO</name>
<dbReference type="CDD" id="cd01556">
    <property type="entry name" value="EPSP_synthase"/>
    <property type="match status" value="1"/>
</dbReference>
<comment type="caution">
    <text evidence="7">Lacks conserved residue(s) required for the propagation of feature annotation.</text>
</comment>
<evidence type="ECO:0000256" key="2">
    <source>
        <dbReference type="ARBA" id="ARBA00009948"/>
    </source>
</evidence>
<feature type="binding site" evidence="7">
    <location>
        <position position="22"/>
    </location>
    <ligand>
        <name>phosphoenolpyruvate</name>
        <dbReference type="ChEBI" id="CHEBI:58702"/>
    </ligand>
</feature>
<gene>
    <name evidence="7 9" type="primary">aroA</name>
    <name evidence="9" type="ORF">GCM10025867_34290</name>
</gene>
<feature type="binding site" evidence="7">
    <location>
        <position position="174"/>
    </location>
    <ligand>
        <name>phosphoenolpyruvate</name>
        <dbReference type="ChEBI" id="CHEBI:58702"/>
    </ligand>
</feature>
<keyword evidence="3 7" id="KW-0028">Amino-acid biosynthesis</keyword>
<feature type="binding site" evidence="7">
    <location>
        <position position="174"/>
    </location>
    <ligand>
        <name>3-phosphoshikimate</name>
        <dbReference type="ChEBI" id="CHEBI:145989"/>
    </ligand>
</feature>
<accession>A0ABM8GRT9</accession>
<feature type="binding site" evidence="7">
    <location>
        <position position="22"/>
    </location>
    <ligand>
        <name>3-phosphoshikimate</name>
        <dbReference type="ChEBI" id="CHEBI:145989"/>
    </ligand>
</feature>
<dbReference type="PANTHER" id="PTHR21090">
    <property type="entry name" value="AROM/DEHYDROQUINATE SYNTHASE"/>
    <property type="match status" value="1"/>
</dbReference>
<feature type="binding site" evidence="7">
    <location>
        <position position="398"/>
    </location>
    <ligand>
        <name>phosphoenolpyruvate</name>
        <dbReference type="ChEBI" id="CHEBI:58702"/>
    </ligand>
</feature>
<dbReference type="PANTHER" id="PTHR21090:SF5">
    <property type="entry name" value="PENTAFUNCTIONAL AROM POLYPEPTIDE"/>
    <property type="match status" value="1"/>
</dbReference>
<dbReference type="NCBIfam" id="TIGR01356">
    <property type="entry name" value="aroA"/>
    <property type="match status" value="1"/>
</dbReference>
<proteinExistence type="inferred from homology"/>
<evidence type="ECO:0000256" key="4">
    <source>
        <dbReference type="ARBA" id="ARBA00022679"/>
    </source>
</evidence>
<sequence length="483" mass="52113">MQLVVRGTTTHLEGELDIPVSKYHAHRALVLASLAPGRSVITGVSTTRQVEWTVGTLRALGTKITVVGNTYVVEGGPYKATDVVDHGSKGAEGLLNMGSSGTTLYFMVGLASLADQPMTLTGMKYFRRRPIKALLDSLKQMGVQLDADEDRPPVHVQPVRPRGGEVSIAGTLSQWISGLLLVAPFAENDTVIHVTGGTLNEQPYVDLTIRMMRLWGLTVEHDDDWLTFRIPGNQTATPHDYVIPADIGSAAFGIAAAAIHPSNVLFRGLSTFKTSETDHPESEFLDLASEMGVPFSLDEETGYVRIVNPGGRLKAIDIDCQPIPDLLPILATMATFAEGTSSFRNVGHIRLKESDRVSAMLQLNNLGGTADQTQDELHVTGAAGPLTGAPLSSFNDHRVLMSLAIAATRAAGPTTLTYPRAYRISYPTFLEAMTSIGLDLDMGDPKNLESAENVDFERDDLTEDAAMQQALSSCRASTPIRWC</sequence>
<feature type="active site" description="Proton acceptor" evidence="7">
    <location>
        <position position="325"/>
    </location>
</feature>
<dbReference type="InterPro" id="IPR006264">
    <property type="entry name" value="EPSP_synthase"/>
</dbReference>
<dbReference type="HAMAP" id="MF_00210">
    <property type="entry name" value="EPSP_synth"/>
    <property type="match status" value="1"/>
</dbReference>
<keyword evidence="7" id="KW-0963">Cytoplasm</keyword>
<evidence type="ECO:0000313" key="9">
    <source>
        <dbReference type="EMBL" id="BDZ51188.1"/>
    </source>
</evidence>
<comment type="similarity">
    <text evidence="2 7">Belongs to the EPSP synthase family.</text>
</comment>
<reference evidence="10" key="1">
    <citation type="journal article" date="2019" name="Int. J. Syst. Evol. Microbiol.">
        <title>The Global Catalogue of Microorganisms (GCM) 10K type strain sequencing project: providing services to taxonomists for standard genome sequencing and annotation.</title>
        <authorList>
            <consortium name="The Broad Institute Genomics Platform"/>
            <consortium name="The Broad Institute Genome Sequencing Center for Infectious Disease"/>
            <person name="Wu L."/>
            <person name="Ma J."/>
        </authorList>
    </citation>
    <scope>NUCLEOTIDE SEQUENCE [LARGE SCALE GENOMIC DNA]</scope>
    <source>
        <strain evidence="10">NBRC 108728</strain>
    </source>
</reference>
<feature type="domain" description="Enolpyruvate transferase" evidence="8">
    <location>
        <begin position="9"/>
        <end position="433"/>
    </location>
</feature>
<dbReference type="InterPro" id="IPR013792">
    <property type="entry name" value="RNA3'P_cycl/enolpyr_Trfase_a/b"/>
</dbReference>
<feature type="binding site" evidence="7">
    <location>
        <position position="173"/>
    </location>
    <ligand>
        <name>3-phosphoshikimate</name>
        <dbReference type="ChEBI" id="CHEBI:145989"/>
    </ligand>
</feature>
<feature type="binding site" evidence="7">
    <location>
        <position position="101"/>
    </location>
    <ligand>
        <name>phosphoenolpyruvate</name>
        <dbReference type="ChEBI" id="CHEBI:58702"/>
    </ligand>
</feature>
<evidence type="ECO:0000256" key="3">
    <source>
        <dbReference type="ARBA" id="ARBA00022605"/>
    </source>
</evidence>
<feature type="binding site" evidence="7">
    <location>
        <position position="352"/>
    </location>
    <ligand>
        <name>3-phosphoshikimate</name>
        <dbReference type="ChEBI" id="CHEBI:145989"/>
    </ligand>
</feature>
<keyword evidence="5 7" id="KW-0057">Aromatic amino acid biosynthesis</keyword>
<dbReference type="EC" id="2.5.1.19" evidence="7"/>
<keyword evidence="10" id="KW-1185">Reference proteome</keyword>
<evidence type="ECO:0000259" key="8">
    <source>
        <dbReference type="Pfam" id="PF00275"/>
    </source>
</evidence>
<dbReference type="PIRSF" id="PIRSF000505">
    <property type="entry name" value="EPSPS"/>
    <property type="match status" value="1"/>
</dbReference>
<comment type="function">
    <text evidence="7">Catalyzes the transfer of the enolpyruvyl moiety of phosphoenolpyruvate (PEP) to the 5-hydroxyl of shikimate-3-phosphate (S3P) to produce enolpyruvyl shikimate-3-phosphate and inorganic phosphate.</text>
</comment>
<evidence type="ECO:0000256" key="5">
    <source>
        <dbReference type="ARBA" id="ARBA00023141"/>
    </source>
</evidence>
<keyword evidence="4 7" id="KW-0808">Transferase</keyword>
<dbReference type="Pfam" id="PF00275">
    <property type="entry name" value="EPSP_synthase"/>
    <property type="match status" value="1"/>
</dbReference>
<evidence type="ECO:0000256" key="1">
    <source>
        <dbReference type="ARBA" id="ARBA00004811"/>
    </source>
</evidence>
<comment type="subcellular location">
    <subcellularLocation>
        <location evidence="7">Cytoplasm</location>
    </subcellularLocation>
</comment>
<evidence type="ECO:0000256" key="6">
    <source>
        <dbReference type="ARBA" id="ARBA00044633"/>
    </source>
</evidence>
<feature type="binding site" evidence="7">
    <location>
        <position position="27"/>
    </location>
    <ligand>
        <name>3-phosphoshikimate</name>
        <dbReference type="ChEBI" id="CHEBI:145989"/>
    </ligand>
</feature>
<feature type="binding site" evidence="7">
    <location>
        <position position="325"/>
    </location>
    <ligand>
        <name>3-phosphoshikimate</name>
        <dbReference type="ChEBI" id="CHEBI:145989"/>
    </ligand>
</feature>
<evidence type="ECO:0000256" key="7">
    <source>
        <dbReference type="HAMAP-Rule" id="MF_00210"/>
    </source>
</evidence>
<dbReference type="InterPro" id="IPR001986">
    <property type="entry name" value="Enolpyruvate_Tfrase_dom"/>
</dbReference>
<evidence type="ECO:0000313" key="10">
    <source>
        <dbReference type="Proteomes" id="UP001321486"/>
    </source>
</evidence>
<dbReference type="Gene3D" id="3.65.10.10">
    <property type="entry name" value="Enolpyruvate transferase domain"/>
    <property type="match status" value="2"/>
</dbReference>
<dbReference type="RefSeq" id="WP_286344011.1">
    <property type="nucleotide sequence ID" value="NZ_AP027732.1"/>
</dbReference>
<comment type="pathway">
    <text evidence="1 7">Metabolic intermediate biosynthesis; chorismate biosynthesis; chorismate from D-erythrose 4-phosphate and phosphoenolpyruvate: step 6/7.</text>
</comment>
<protein>
    <recommendedName>
        <fullName evidence="7">3-phosphoshikimate 1-carboxyvinyltransferase</fullName>
        <ecNumber evidence="7">2.5.1.19</ecNumber>
    </recommendedName>
    <alternativeName>
        <fullName evidence="7">5-enolpyruvylshikimate-3-phosphate synthase</fullName>
        <shortName evidence="7">EPSP synthase</shortName>
        <shortName evidence="7">EPSPS</shortName>
    </alternativeName>
</protein>
<dbReference type="SUPFAM" id="SSF55205">
    <property type="entry name" value="EPT/RTPC-like"/>
    <property type="match status" value="1"/>
</dbReference>
<organism evidence="9 10">
    <name type="scientific">Frondihabitans sucicola</name>
    <dbReference type="NCBI Taxonomy" id="1268041"/>
    <lineage>
        <taxon>Bacteria</taxon>
        <taxon>Bacillati</taxon>
        <taxon>Actinomycetota</taxon>
        <taxon>Actinomycetes</taxon>
        <taxon>Micrococcales</taxon>
        <taxon>Microbacteriaceae</taxon>
        <taxon>Frondihabitans</taxon>
    </lineage>
</organism>
<feature type="binding site" evidence="7">
    <location>
        <position position="129"/>
    </location>
    <ligand>
        <name>phosphoenolpyruvate</name>
        <dbReference type="ChEBI" id="CHEBI:58702"/>
    </ligand>
</feature>
<dbReference type="Proteomes" id="UP001321486">
    <property type="component" value="Chromosome"/>
</dbReference>
<comment type="subunit">
    <text evidence="7">Monomer.</text>
</comment>
<feature type="binding site" evidence="7">
    <location>
        <position position="356"/>
    </location>
    <ligand>
        <name>phosphoenolpyruvate</name>
        <dbReference type="ChEBI" id="CHEBI:58702"/>
    </ligand>
</feature>